<dbReference type="InterPro" id="IPR051598">
    <property type="entry name" value="TSUP/Inactive_protease-like"/>
</dbReference>
<feature type="transmembrane region" description="Helical" evidence="5">
    <location>
        <begin position="184"/>
        <end position="200"/>
    </location>
</feature>
<feature type="transmembrane region" description="Helical" evidence="5">
    <location>
        <begin position="113"/>
        <end position="134"/>
    </location>
</feature>
<evidence type="ECO:0000313" key="7">
    <source>
        <dbReference type="Proteomes" id="UP000504844"/>
    </source>
</evidence>
<dbReference type="Pfam" id="PF01925">
    <property type="entry name" value="TauE"/>
    <property type="match status" value="1"/>
</dbReference>
<feature type="transmembrane region" description="Helical" evidence="5">
    <location>
        <begin position="307"/>
        <end position="328"/>
    </location>
</feature>
<feature type="transmembrane region" description="Helical" evidence="5">
    <location>
        <begin position="254"/>
        <end position="273"/>
    </location>
</feature>
<feature type="transmembrane region" description="Helical" evidence="5">
    <location>
        <begin position="154"/>
        <end position="172"/>
    </location>
</feature>
<dbReference type="EMBL" id="CP054143">
    <property type="protein sequence ID" value="QKJ65455.1"/>
    <property type="molecule type" value="Genomic_DNA"/>
</dbReference>
<dbReference type="AlphaFoldDB" id="A0A6M8SK51"/>
<dbReference type="Proteomes" id="UP000504844">
    <property type="component" value="Chromosome"/>
</dbReference>
<sequence>MKIRHPDLSDSPENRLHQEIGLPPLDTAIGSERRLWQSKRLAGLTLLIAMAVSVYIAQHLMQGQSAVLGNQLLLAAQQVISSPQFWAAVAVGFAAQAIDGALGMAYGISSNTFLIGVGASPAAASAAVHVAEVFTTGFSGLSHLKFGNVDKALFRRLVIPGVVGGVAGAYLLTSIDGHLIKPYIAAYLLLMGLYILRKAWLATHPKPHSSEIKHVSPLALLGGFVDAVGGGGWGPVVTSTLVGRGNDPRKTIGTVNAAEFFIAFSTAGAFLLWAEMEHWLLVAGLIVGGLFAAPFAAWLCHKLNARTLLWLVGTLISVLSVFNLFVALR</sequence>
<comment type="subcellular location">
    <subcellularLocation>
        <location evidence="5">Cell membrane</location>
        <topology evidence="5">Multi-pass membrane protein</topology>
    </subcellularLocation>
    <subcellularLocation>
        <location evidence="1">Membrane</location>
        <topology evidence="1">Multi-pass membrane protein</topology>
    </subcellularLocation>
</comment>
<keyword evidence="2 5" id="KW-0812">Transmembrane</keyword>
<feature type="transmembrane region" description="Helical" evidence="5">
    <location>
        <begin position="220"/>
        <end position="242"/>
    </location>
</feature>
<keyword evidence="4 5" id="KW-0472">Membrane</keyword>
<organism evidence="6 7">
    <name type="scientific">Deefgea piscis</name>
    <dbReference type="NCBI Taxonomy" id="2739061"/>
    <lineage>
        <taxon>Bacteria</taxon>
        <taxon>Pseudomonadati</taxon>
        <taxon>Pseudomonadota</taxon>
        <taxon>Betaproteobacteria</taxon>
        <taxon>Neisseriales</taxon>
        <taxon>Chitinibacteraceae</taxon>
        <taxon>Deefgea</taxon>
    </lineage>
</organism>
<protein>
    <recommendedName>
        <fullName evidence="5">Probable membrane transporter protein</fullName>
    </recommendedName>
</protein>
<gene>
    <name evidence="6" type="ORF">HQN60_01175</name>
</gene>
<evidence type="ECO:0000256" key="3">
    <source>
        <dbReference type="ARBA" id="ARBA00022989"/>
    </source>
</evidence>
<evidence type="ECO:0000256" key="4">
    <source>
        <dbReference type="ARBA" id="ARBA00023136"/>
    </source>
</evidence>
<dbReference type="GO" id="GO:0005886">
    <property type="term" value="C:plasma membrane"/>
    <property type="evidence" value="ECO:0007669"/>
    <property type="project" value="UniProtKB-SubCell"/>
</dbReference>
<feature type="transmembrane region" description="Helical" evidence="5">
    <location>
        <begin position="85"/>
        <end position="106"/>
    </location>
</feature>
<reference evidence="6 7" key="1">
    <citation type="submission" date="2020-05" db="EMBL/GenBank/DDBJ databases">
        <title>Complete genome sequence of Deefgea sp. D17.</title>
        <authorList>
            <person name="Bae J.-W."/>
            <person name="Han J.E."/>
        </authorList>
    </citation>
    <scope>NUCLEOTIDE SEQUENCE [LARGE SCALE GENOMIC DNA]</scope>
    <source>
        <strain evidence="6 7">D17</strain>
    </source>
</reference>
<dbReference type="InterPro" id="IPR002781">
    <property type="entry name" value="TM_pro_TauE-like"/>
</dbReference>
<dbReference type="PANTHER" id="PTHR43701">
    <property type="entry name" value="MEMBRANE TRANSPORTER PROTEIN MJ0441-RELATED"/>
    <property type="match status" value="1"/>
</dbReference>
<keyword evidence="7" id="KW-1185">Reference proteome</keyword>
<keyword evidence="3 5" id="KW-1133">Transmembrane helix</keyword>
<proteinExistence type="inferred from homology"/>
<evidence type="ECO:0000256" key="2">
    <source>
        <dbReference type="ARBA" id="ARBA00022692"/>
    </source>
</evidence>
<dbReference type="RefSeq" id="WP_173531965.1">
    <property type="nucleotide sequence ID" value="NZ_CP054143.1"/>
</dbReference>
<feature type="transmembrane region" description="Helical" evidence="5">
    <location>
        <begin position="41"/>
        <end position="61"/>
    </location>
</feature>
<name>A0A6M8SK51_9NEIS</name>
<comment type="similarity">
    <text evidence="5">Belongs to the 4-toluene sulfonate uptake permease (TSUP) (TC 2.A.102) family.</text>
</comment>
<accession>A0A6M8SK51</accession>
<feature type="transmembrane region" description="Helical" evidence="5">
    <location>
        <begin position="279"/>
        <end position="300"/>
    </location>
</feature>
<evidence type="ECO:0000313" key="6">
    <source>
        <dbReference type="EMBL" id="QKJ65455.1"/>
    </source>
</evidence>
<keyword evidence="5" id="KW-1003">Cell membrane</keyword>
<dbReference type="KEGG" id="dee:HQN60_01175"/>
<evidence type="ECO:0000256" key="5">
    <source>
        <dbReference type="RuleBase" id="RU363041"/>
    </source>
</evidence>
<dbReference type="PANTHER" id="PTHR43701:SF12">
    <property type="entry name" value="MEMBRANE TRANSPORTER PROTEIN YTNM-RELATED"/>
    <property type="match status" value="1"/>
</dbReference>
<evidence type="ECO:0000256" key="1">
    <source>
        <dbReference type="ARBA" id="ARBA00004141"/>
    </source>
</evidence>